<dbReference type="InterPro" id="IPR036390">
    <property type="entry name" value="WH_DNA-bd_sf"/>
</dbReference>
<dbReference type="Proteomes" id="UP001060919">
    <property type="component" value="Chromosome"/>
</dbReference>
<dbReference type="EMBL" id="AP026867">
    <property type="protein sequence ID" value="BDS11403.1"/>
    <property type="molecule type" value="Genomic_DNA"/>
</dbReference>
<gene>
    <name evidence="1" type="ORF">AsAng_0021170</name>
</gene>
<organism evidence="1 2">
    <name type="scientific">Aureispira anguillae</name>
    <dbReference type="NCBI Taxonomy" id="2864201"/>
    <lineage>
        <taxon>Bacteria</taxon>
        <taxon>Pseudomonadati</taxon>
        <taxon>Bacteroidota</taxon>
        <taxon>Saprospiria</taxon>
        <taxon>Saprospirales</taxon>
        <taxon>Saprospiraceae</taxon>
        <taxon>Aureispira</taxon>
    </lineage>
</organism>
<dbReference type="AlphaFoldDB" id="A0A915YE89"/>
<proteinExistence type="predicted"/>
<sequence>MKSTRNTAAKSAIHKLLKDSTTALSHRDIQDQVGELCNRVTIYRILDRLVEEGEIHKIVNTDGVIKYATCHQCEAHHHHSHNHVHFSCTKCHSVTCLDDVKPSYTLPANYLVKEVNFTLSGICPNCIE</sequence>
<dbReference type="RefSeq" id="WP_264792585.1">
    <property type="nucleotide sequence ID" value="NZ_AP026867.1"/>
</dbReference>
<dbReference type="KEGG" id="aup:AsAng_0021170"/>
<keyword evidence="2" id="KW-1185">Reference proteome</keyword>
<accession>A0A915YE89</accession>
<dbReference type="Gene3D" id="1.10.10.10">
    <property type="entry name" value="Winged helix-like DNA-binding domain superfamily/Winged helix DNA-binding domain"/>
    <property type="match status" value="1"/>
</dbReference>
<dbReference type="SUPFAM" id="SSF46785">
    <property type="entry name" value="Winged helix' DNA-binding domain"/>
    <property type="match status" value="1"/>
</dbReference>
<protein>
    <submittedName>
        <fullName evidence="1">Transcriptional repressor</fullName>
    </submittedName>
</protein>
<name>A0A915YE89_9BACT</name>
<evidence type="ECO:0000313" key="1">
    <source>
        <dbReference type="EMBL" id="BDS11403.1"/>
    </source>
</evidence>
<evidence type="ECO:0000313" key="2">
    <source>
        <dbReference type="Proteomes" id="UP001060919"/>
    </source>
</evidence>
<reference evidence="1" key="1">
    <citation type="submission" date="2022-09" db="EMBL/GenBank/DDBJ databases">
        <title>Aureispira anguillicida sp. nov., isolated from Leptocephalus of Japanese eel Anguilla japonica.</title>
        <authorList>
            <person name="Yuasa K."/>
            <person name="Mekata T."/>
            <person name="Ikunari K."/>
        </authorList>
    </citation>
    <scope>NUCLEOTIDE SEQUENCE</scope>
    <source>
        <strain evidence="1">EL160426</strain>
    </source>
</reference>
<dbReference type="InterPro" id="IPR036388">
    <property type="entry name" value="WH-like_DNA-bd_sf"/>
</dbReference>